<accession>A0ABS9CVQ8</accession>
<comment type="caution">
    <text evidence="2">The sequence shown here is derived from an EMBL/GenBank/DDBJ whole genome shotgun (WGS) entry which is preliminary data.</text>
</comment>
<evidence type="ECO:0000313" key="2">
    <source>
        <dbReference type="EMBL" id="MCF2870877.1"/>
    </source>
</evidence>
<gene>
    <name evidence="2" type="ORF">L0664_07345</name>
</gene>
<dbReference type="Pfam" id="PF13883">
    <property type="entry name" value="CREG_beta-barrel"/>
    <property type="match status" value="1"/>
</dbReference>
<evidence type="ECO:0000313" key="3">
    <source>
        <dbReference type="Proteomes" id="UP001200557"/>
    </source>
</evidence>
<proteinExistence type="predicted"/>
<sequence>MTDPIRPTDAQARALAKSLLTQASYGALGVIDPDTNTPLVSRVAVSWIMGAPHILISDLSLHTKALSKNSACSLLIAELHSKGDPLTHPRITLQCDAKPADKATVRDTWLELHPKSKLYIDFSDFRVKRLQVRNAFLNGGFGRAFHLGPNDLT</sequence>
<reference evidence="2 3" key="1">
    <citation type="submission" date="2022-01" db="EMBL/GenBank/DDBJ databases">
        <title>Octadecabacter sp. nov., isolated from a marine alga.</title>
        <authorList>
            <person name="Jin M.S."/>
            <person name="Kim H.M."/>
            <person name="Han D.M."/>
            <person name="Jung J.J."/>
            <person name="Jeon C.O."/>
        </authorList>
    </citation>
    <scope>NUCLEOTIDE SEQUENCE [LARGE SCALE GENOMIC DNA]</scope>
    <source>
        <strain evidence="2 3">G9-8</strain>
    </source>
</reference>
<organism evidence="2 3">
    <name type="scientific">Octadecabacter dasysiphoniae</name>
    <dbReference type="NCBI Taxonomy" id="2909341"/>
    <lineage>
        <taxon>Bacteria</taxon>
        <taxon>Pseudomonadati</taxon>
        <taxon>Pseudomonadota</taxon>
        <taxon>Alphaproteobacteria</taxon>
        <taxon>Rhodobacterales</taxon>
        <taxon>Roseobacteraceae</taxon>
        <taxon>Octadecabacter</taxon>
    </lineage>
</organism>
<dbReference type="SUPFAM" id="SSF50475">
    <property type="entry name" value="FMN-binding split barrel"/>
    <property type="match status" value="1"/>
</dbReference>
<keyword evidence="3" id="KW-1185">Reference proteome</keyword>
<feature type="domain" description="CREG-like beta-barrel" evidence="1">
    <location>
        <begin position="8"/>
        <end position="145"/>
    </location>
</feature>
<dbReference type="InterPro" id="IPR012349">
    <property type="entry name" value="Split_barrel_FMN-bd"/>
</dbReference>
<dbReference type="EMBL" id="JAKGAQ010000002">
    <property type="protein sequence ID" value="MCF2870877.1"/>
    <property type="molecule type" value="Genomic_DNA"/>
</dbReference>
<dbReference type="Gene3D" id="2.30.110.10">
    <property type="entry name" value="Electron Transport, Fmn-binding Protein, Chain A"/>
    <property type="match status" value="1"/>
</dbReference>
<protein>
    <submittedName>
        <fullName evidence="2">Pyridoxamine 5-phosphate oxidase</fullName>
    </submittedName>
</protein>
<dbReference type="InterPro" id="IPR055343">
    <property type="entry name" value="CREG_beta-barrel"/>
</dbReference>
<evidence type="ECO:0000259" key="1">
    <source>
        <dbReference type="Pfam" id="PF13883"/>
    </source>
</evidence>
<dbReference type="RefSeq" id="WP_235225005.1">
    <property type="nucleotide sequence ID" value="NZ_JAKGAQ010000002.1"/>
</dbReference>
<name>A0ABS9CVQ8_9RHOB</name>
<dbReference type="Proteomes" id="UP001200557">
    <property type="component" value="Unassembled WGS sequence"/>
</dbReference>